<dbReference type="AlphaFoldDB" id="A0A9Q3RYP1"/>
<dbReference type="PANTHER" id="PTHR31088:SF6">
    <property type="entry name" value="PHAGE SHOCK PROTEIN A"/>
    <property type="match status" value="1"/>
</dbReference>
<comment type="similarity">
    <text evidence="1">Belongs to the PspA/Vipp/IM30 family.</text>
</comment>
<dbReference type="PANTHER" id="PTHR31088">
    <property type="entry name" value="MEMBRANE-ASSOCIATED PROTEIN VIPP1, CHLOROPLASTIC"/>
    <property type="match status" value="1"/>
</dbReference>
<dbReference type="Pfam" id="PF04012">
    <property type="entry name" value="PspA_IM30"/>
    <property type="match status" value="1"/>
</dbReference>
<dbReference type="GO" id="GO:0009271">
    <property type="term" value="P:phage shock"/>
    <property type="evidence" value="ECO:0007669"/>
    <property type="project" value="TreeGrafter"/>
</dbReference>
<feature type="compositionally biased region" description="Basic and acidic residues" evidence="2">
    <location>
        <begin position="160"/>
        <end position="177"/>
    </location>
</feature>
<dbReference type="EMBL" id="JAHVKP010000001">
    <property type="protein sequence ID" value="MBY6216944.1"/>
    <property type="molecule type" value="Genomic_DNA"/>
</dbReference>
<feature type="compositionally biased region" description="Basic residues" evidence="2">
    <location>
        <begin position="220"/>
        <end position="237"/>
    </location>
</feature>
<reference evidence="3" key="1">
    <citation type="submission" date="2021-06" db="EMBL/GenBank/DDBJ databases">
        <title>50 bacteria genomes isolated from Dapeng, Shenzhen, China.</title>
        <authorList>
            <person name="Zheng W."/>
            <person name="Yu S."/>
            <person name="Huang Y."/>
        </authorList>
    </citation>
    <scope>NUCLEOTIDE SEQUENCE</scope>
    <source>
        <strain evidence="3">DP4N28-2</strain>
    </source>
</reference>
<name>A0A9Q3RYP1_9SPHN</name>
<evidence type="ECO:0000256" key="2">
    <source>
        <dbReference type="SAM" id="MobiDB-lite"/>
    </source>
</evidence>
<evidence type="ECO:0000313" key="3">
    <source>
        <dbReference type="EMBL" id="MBY6216944.1"/>
    </source>
</evidence>
<dbReference type="RefSeq" id="WP_222404195.1">
    <property type="nucleotide sequence ID" value="NZ_JAHVKP010000001.1"/>
</dbReference>
<protein>
    <submittedName>
        <fullName evidence="3">PspA/IM30 family protein</fullName>
    </submittedName>
</protein>
<comment type="caution">
    <text evidence="3">The sequence shown here is derived from an EMBL/GenBank/DDBJ whole genome shotgun (WGS) entry which is preliminary data.</text>
</comment>
<evidence type="ECO:0000256" key="1">
    <source>
        <dbReference type="ARBA" id="ARBA00043985"/>
    </source>
</evidence>
<gene>
    <name evidence="3" type="ORF">KUV31_01155</name>
</gene>
<proteinExistence type="inferred from homology"/>
<organism evidence="3 4">
    <name type="scientific">Qipengyuania aquimaris</name>
    <dbReference type="NCBI Taxonomy" id="255984"/>
    <lineage>
        <taxon>Bacteria</taxon>
        <taxon>Pseudomonadati</taxon>
        <taxon>Pseudomonadota</taxon>
        <taxon>Alphaproteobacteria</taxon>
        <taxon>Sphingomonadales</taxon>
        <taxon>Erythrobacteraceae</taxon>
        <taxon>Qipengyuania</taxon>
    </lineage>
</organism>
<dbReference type="GO" id="GO:0005829">
    <property type="term" value="C:cytosol"/>
    <property type="evidence" value="ECO:0007669"/>
    <property type="project" value="TreeGrafter"/>
</dbReference>
<evidence type="ECO:0000313" key="4">
    <source>
        <dbReference type="Proteomes" id="UP000824927"/>
    </source>
</evidence>
<sequence length="237" mass="26234">MFRIAIQVKELISSNVTSALDGASNPAKMLGRLQREIEEALIGLTGEMSKARRQKDRLEAELTQAELREADWGDKAKIAMDNKREDLARQALLAREDCRAGIERLKQDIEKLSADMAEMEAAVSELENKREDVKQRLSDQMAADGNASGKSGGSTGYGSRTERRMDHIENLEKRTEFATEDSATCRGNAGVEREIEEMRRERKVEEELAALRDSGSAKKAPAKKAPAKKGGKRTKAA</sequence>
<feature type="compositionally biased region" description="Basic and acidic residues" evidence="2">
    <location>
        <begin position="191"/>
        <end position="210"/>
    </location>
</feature>
<accession>A0A9Q3RYP1</accession>
<dbReference type="InterPro" id="IPR007157">
    <property type="entry name" value="PspA_VIPP1"/>
</dbReference>
<dbReference type="Proteomes" id="UP000824927">
    <property type="component" value="Unassembled WGS sequence"/>
</dbReference>
<feature type="region of interest" description="Disordered" evidence="2">
    <location>
        <begin position="124"/>
        <end position="237"/>
    </location>
</feature>
<feature type="compositionally biased region" description="Basic and acidic residues" evidence="2">
    <location>
        <begin position="126"/>
        <end position="137"/>
    </location>
</feature>